<dbReference type="InterPro" id="IPR013078">
    <property type="entry name" value="His_Pase_superF_clade-1"/>
</dbReference>
<dbReference type="AlphaFoldDB" id="A0A0B5AP58"/>
<dbReference type="GO" id="GO:0016791">
    <property type="term" value="F:phosphatase activity"/>
    <property type="evidence" value="ECO:0007669"/>
    <property type="project" value="TreeGrafter"/>
</dbReference>
<name>A0A0B5AP58_9BACL</name>
<dbReference type="HOGENOM" id="CLU_033323_12_2_9"/>
<dbReference type="PANTHER" id="PTHR48100">
    <property type="entry name" value="BROAD-SPECIFICITY PHOSPHATASE YOR283W-RELATED"/>
    <property type="match status" value="1"/>
</dbReference>
<evidence type="ECO:0000313" key="1">
    <source>
        <dbReference type="EMBL" id="AJD89809.1"/>
    </source>
</evidence>
<dbReference type="SMART" id="SM00855">
    <property type="entry name" value="PGAM"/>
    <property type="match status" value="1"/>
</dbReference>
<dbReference type="OrthoDB" id="512570at2"/>
<dbReference type="SUPFAM" id="SSF53254">
    <property type="entry name" value="Phosphoglycerate mutase-like"/>
    <property type="match status" value="1"/>
</dbReference>
<dbReference type="InterPro" id="IPR029033">
    <property type="entry name" value="His_PPase_superfam"/>
</dbReference>
<sequence>MGKVYLIRHCKAEGQEPEAALTEVGVRQAEALVHFFNEIDVKRIISSPFKRAVNSIQPLAKNKKIDIHINQHLSERVLSTENLPDWLEKLEQSFSDTELVFEGGESAKEAEQRMSEVVEAASKKEGTTLIVTHGGIMSHFLSKYDAGFGFGGWQRLSNPDVYVFDGDQKRVARVWREAD</sequence>
<dbReference type="BioCyc" id="JESP1508404:G14D9-9709-MONOMER"/>
<evidence type="ECO:0000313" key="2">
    <source>
        <dbReference type="Proteomes" id="UP000031449"/>
    </source>
</evidence>
<dbReference type="InterPro" id="IPR050275">
    <property type="entry name" value="PGM_Phosphatase"/>
</dbReference>
<dbReference type="Proteomes" id="UP000031449">
    <property type="component" value="Chromosome"/>
</dbReference>
<proteinExistence type="predicted"/>
<keyword evidence="2" id="KW-1185">Reference proteome</keyword>
<organism evidence="1 2">
    <name type="scientific">Jeotgalibacillus malaysiensis</name>
    <dbReference type="NCBI Taxonomy" id="1508404"/>
    <lineage>
        <taxon>Bacteria</taxon>
        <taxon>Bacillati</taxon>
        <taxon>Bacillota</taxon>
        <taxon>Bacilli</taxon>
        <taxon>Bacillales</taxon>
        <taxon>Caryophanaceae</taxon>
        <taxon>Jeotgalibacillus</taxon>
    </lineage>
</organism>
<dbReference type="EMBL" id="CP009416">
    <property type="protein sequence ID" value="AJD89809.1"/>
    <property type="molecule type" value="Genomic_DNA"/>
</dbReference>
<accession>A0A0B5AP58</accession>
<dbReference type="CDD" id="cd07067">
    <property type="entry name" value="HP_PGM_like"/>
    <property type="match status" value="1"/>
</dbReference>
<gene>
    <name evidence="1" type="ORF">JMA_04920</name>
</gene>
<dbReference type="GO" id="GO:0005737">
    <property type="term" value="C:cytoplasm"/>
    <property type="evidence" value="ECO:0007669"/>
    <property type="project" value="TreeGrafter"/>
</dbReference>
<dbReference type="Pfam" id="PF00300">
    <property type="entry name" value="His_Phos_1"/>
    <property type="match status" value="1"/>
</dbReference>
<dbReference type="Gene3D" id="3.40.50.1240">
    <property type="entry name" value="Phosphoglycerate mutase-like"/>
    <property type="match status" value="1"/>
</dbReference>
<dbReference type="KEGG" id="jeo:JMA_04920"/>
<dbReference type="STRING" id="1508404.JMA_04920"/>
<reference evidence="1 2" key="1">
    <citation type="submission" date="2014-08" db="EMBL/GenBank/DDBJ databases">
        <title>Complete genome of a marine bacteria Jeotgalibacillus malaysiensis.</title>
        <authorList>
            <person name="Yaakop A.S."/>
            <person name="Chan K.-G."/>
            <person name="Goh K.M."/>
        </authorList>
    </citation>
    <scope>NUCLEOTIDE SEQUENCE [LARGE SCALE GENOMIC DNA]</scope>
    <source>
        <strain evidence="1 2">D5</strain>
    </source>
</reference>
<dbReference type="PANTHER" id="PTHR48100:SF1">
    <property type="entry name" value="HISTIDINE PHOSPHATASE FAMILY PROTEIN-RELATED"/>
    <property type="match status" value="1"/>
</dbReference>
<protein>
    <submittedName>
        <fullName evidence="1">Phosphoglycerate mutase</fullName>
    </submittedName>
</protein>